<proteinExistence type="predicted"/>
<protein>
    <submittedName>
        <fullName evidence="1">Uncharacterized protein</fullName>
    </submittedName>
</protein>
<accession>A0A182ISJ1</accession>
<dbReference type="AlphaFoldDB" id="A0A182ISJ1"/>
<name>A0A182ISJ1_ANOAO</name>
<evidence type="ECO:0000313" key="1">
    <source>
        <dbReference type="EnsemblMetazoa" id="AATE004661-PA.1"/>
    </source>
</evidence>
<dbReference type="EnsemblMetazoa" id="AATE004661-RA">
    <property type="protein sequence ID" value="AATE004661-PA.1"/>
    <property type="gene ID" value="AATE004661"/>
</dbReference>
<dbReference type="VEuPathDB" id="VectorBase:AATE004661"/>
<organism evidence="1">
    <name type="scientific">Anopheles atroparvus</name>
    <name type="common">European mosquito</name>
    <dbReference type="NCBI Taxonomy" id="41427"/>
    <lineage>
        <taxon>Eukaryota</taxon>
        <taxon>Metazoa</taxon>
        <taxon>Ecdysozoa</taxon>
        <taxon>Arthropoda</taxon>
        <taxon>Hexapoda</taxon>
        <taxon>Insecta</taxon>
        <taxon>Pterygota</taxon>
        <taxon>Neoptera</taxon>
        <taxon>Endopterygota</taxon>
        <taxon>Diptera</taxon>
        <taxon>Nematocera</taxon>
        <taxon>Culicoidea</taxon>
        <taxon>Culicidae</taxon>
        <taxon>Anophelinae</taxon>
        <taxon>Anopheles</taxon>
    </lineage>
</organism>
<reference evidence="1" key="1">
    <citation type="submission" date="2022-08" db="UniProtKB">
        <authorList>
            <consortium name="EnsemblMetazoa"/>
        </authorList>
    </citation>
    <scope>IDENTIFICATION</scope>
    <source>
        <strain evidence="1">EBRO</strain>
    </source>
</reference>
<sequence>MASERTSHHRTWCTDPRVHVARLLLLLLLLLLATFGFGFRDILAVPVMMTVVMVLVVFREVGLQELRHLLDVSCSTAPMLMRTSISGEASPNRDTQTIRARISSNGALQPDDKLRWRLVLLAVGATFCHMGTSTMFWCWQPRENRDANGEL</sequence>